<protein>
    <submittedName>
        <fullName evidence="1">Uncharacterized protein</fullName>
    </submittedName>
</protein>
<dbReference type="EMBL" id="LDOV01000009">
    <property type="protein sequence ID" value="KLV02267.1"/>
    <property type="molecule type" value="Genomic_DNA"/>
</dbReference>
<dbReference type="Proteomes" id="UP000036426">
    <property type="component" value="Unassembled WGS sequence"/>
</dbReference>
<dbReference type="RefSeq" id="WP_047873017.1">
    <property type="nucleotide sequence ID" value="NZ_BMYC01000014.1"/>
</dbReference>
<organism evidence="1 2">
    <name type="scientific">Photobacterium aphoticum</name>
    <dbReference type="NCBI Taxonomy" id="754436"/>
    <lineage>
        <taxon>Bacteria</taxon>
        <taxon>Pseudomonadati</taxon>
        <taxon>Pseudomonadota</taxon>
        <taxon>Gammaproteobacteria</taxon>
        <taxon>Vibrionales</taxon>
        <taxon>Vibrionaceae</taxon>
        <taxon>Photobacterium</taxon>
    </lineage>
</organism>
<keyword evidence="2" id="KW-1185">Reference proteome</keyword>
<accession>A0A0J1JJU6</accession>
<dbReference type="OrthoDB" id="7068329at2"/>
<name>A0A0J1JJU6_9GAMM</name>
<gene>
    <name evidence="1" type="ORF">ABT58_03685</name>
</gene>
<evidence type="ECO:0000313" key="2">
    <source>
        <dbReference type="Proteomes" id="UP000036426"/>
    </source>
</evidence>
<sequence length="250" mass="28801">MRVKESALSVVDGELYFESKLYSGVVYSIVDDMVVNVYFVRDGRREGFHDDDLNIYDYDLAIDISTYDDIDEEPFYYKGNLFTGVAYDFDGDFCVGAQSFEDGYILTTVSWFKSGNIGYYESFHHGVSEFSTWSIDGKRCSYKLFIDAFRLESDFDENNKIKRLSMFGGNYKTISKCYDKFKFLIIEDFENMPLSENLYLSGDGIDMDIIESVINSSEFINVKKVTLSNTKLSDTDKLKLNQLIECVIDV</sequence>
<dbReference type="AlphaFoldDB" id="A0A0J1JJU6"/>
<reference evidence="1 2" key="1">
    <citation type="submission" date="2015-05" db="EMBL/GenBank/DDBJ databases">
        <title>Photobacterium galathea sp. nov.</title>
        <authorList>
            <person name="Machado H."/>
            <person name="Gram L."/>
        </authorList>
    </citation>
    <scope>NUCLEOTIDE SEQUENCE [LARGE SCALE GENOMIC DNA]</scope>
    <source>
        <strain evidence="1 2">DSM 25995</strain>
    </source>
</reference>
<evidence type="ECO:0000313" key="1">
    <source>
        <dbReference type="EMBL" id="KLV02267.1"/>
    </source>
</evidence>
<dbReference type="PATRIC" id="fig|754436.4.peg.780"/>
<comment type="caution">
    <text evidence="1">The sequence shown here is derived from an EMBL/GenBank/DDBJ whole genome shotgun (WGS) entry which is preliminary data.</text>
</comment>
<proteinExistence type="predicted"/>